<keyword evidence="4" id="KW-0812">Transmembrane</keyword>
<feature type="domain" description="OmpR/PhoB-type" evidence="5">
    <location>
        <begin position="2"/>
        <end position="96"/>
    </location>
</feature>
<dbReference type="GO" id="GO:0003677">
    <property type="term" value="F:DNA binding"/>
    <property type="evidence" value="ECO:0007669"/>
    <property type="project" value="UniProtKB-UniRule"/>
</dbReference>
<feature type="transmembrane region" description="Helical" evidence="4">
    <location>
        <begin position="124"/>
        <end position="144"/>
    </location>
</feature>
<dbReference type="OrthoDB" id="8430416at2"/>
<dbReference type="Gene3D" id="1.10.10.10">
    <property type="entry name" value="Winged helix-like DNA-binding domain superfamily/Winged helix DNA-binding domain"/>
    <property type="match status" value="1"/>
</dbReference>
<reference evidence="6 7" key="1">
    <citation type="submission" date="2019-07" db="EMBL/GenBank/DDBJ databases">
        <title>Draft genome for Aliikangiella sp. M105.</title>
        <authorList>
            <person name="Wang G."/>
        </authorList>
    </citation>
    <scope>NUCLEOTIDE SEQUENCE [LARGE SCALE GENOMIC DNA]</scope>
    <source>
        <strain evidence="6 7">M105</strain>
    </source>
</reference>
<evidence type="ECO:0000256" key="2">
    <source>
        <dbReference type="PROSITE-ProRule" id="PRU00339"/>
    </source>
</evidence>
<dbReference type="SMART" id="SM00862">
    <property type="entry name" value="Trans_reg_C"/>
    <property type="match status" value="1"/>
</dbReference>
<evidence type="ECO:0000259" key="5">
    <source>
        <dbReference type="PROSITE" id="PS51755"/>
    </source>
</evidence>
<keyword evidence="2" id="KW-0802">TPR repeat</keyword>
<dbReference type="Pfam" id="PF13432">
    <property type="entry name" value="TPR_16"/>
    <property type="match status" value="1"/>
</dbReference>
<accession>A0A545U7G5</accession>
<feature type="repeat" description="TPR" evidence="2">
    <location>
        <begin position="449"/>
        <end position="482"/>
    </location>
</feature>
<evidence type="ECO:0000256" key="1">
    <source>
        <dbReference type="ARBA" id="ARBA00023125"/>
    </source>
</evidence>
<dbReference type="RefSeq" id="WP_142933086.1">
    <property type="nucleotide sequence ID" value="NZ_ML660168.1"/>
</dbReference>
<evidence type="ECO:0000313" key="6">
    <source>
        <dbReference type="EMBL" id="TQV85409.1"/>
    </source>
</evidence>
<dbReference type="PROSITE" id="PS50005">
    <property type="entry name" value="TPR"/>
    <property type="match status" value="1"/>
</dbReference>
<name>A0A545U7G5_9GAMM</name>
<dbReference type="AlphaFoldDB" id="A0A545U7G5"/>
<dbReference type="Gene3D" id="1.25.40.10">
    <property type="entry name" value="Tetratricopeptide repeat domain"/>
    <property type="match status" value="2"/>
</dbReference>
<organism evidence="6 7">
    <name type="scientific">Aliikangiella coralliicola</name>
    <dbReference type="NCBI Taxonomy" id="2592383"/>
    <lineage>
        <taxon>Bacteria</taxon>
        <taxon>Pseudomonadati</taxon>
        <taxon>Pseudomonadota</taxon>
        <taxon>Gammaproteobacteria</taxon>
        <taxon>Oceanospirillales</taxon>
        <taxon>Pleioneaceae</taxon>
        <taxon>Aliikangiella</taxon>
    </lineage>
</organism>
<dbReference type="EMBL" id="VIKS01000012">
    <property type="protein sequence ID" value="TQV85409.1"/>
    <property type="molecule type" value="Genomic_DNA"/>
</dbReference>
<dbReference type="CDD" id="cd00383">
    <property type="entry name" value="trans_reg_C"/>
    <property type="match status" value="1"/>
</dbReference>
<keyword evidence="1 3" id="KW-0238">DNA-binding</keyword>
<gene>
    <name evidence="6" type="ORF">FLL46_19785</name>
</gene>
<dbReference type="InterPro" id="IPR016032">
    <property type="entry name" value="Sig_transdc_resp-reg_C-effctor"/>
</dbReference>
<dbReference type="PROSITE" id="PS51755">
    <property type="entry name" value="OMPR_PHOB"/>
    <property type="match status" value="1"/>
</dbReference>
<protein>
    <submittedName>
        <fullName evidence="6">Tetratricopeptide repeat protein</fullName>
    </submittedName>
</protein>
<evidence type="ECO:0000313" key="7">
    <source>
        <dbReference type="Proteomes" id="UP000315439"/>
    </source>
</evidence>
<dbReference type="InterPro" id="IPR036388">
    <property type="entry name" value="WH-like_DNA-bd_sf"/>
</dbReference>
<keyword evidence="7" id="KW-1185">Reference proteome</keyword>
<feature type="DNA-binding region" description="OmpR/PhoB-type" evidence="3">
    <location>
        <begin position="2"/>
        <end position="96"/>
    </location>
</feature>
<dbReference type="SMART" id="SM00028">
    <property type="entry name" value="TPR"/>
    <property type="match status" value="4"/>
</dbReference>
<evidence type="ECO:0000256" key="3">
    <source>
        <dbReference type="PROSITE-ProRule" id="PRU01091"/>
    </source>
</evidence>
<dbReference type="PANTHER" id="PTHR47691:SF3">
    <property type="entry name" value="HTH-TYPE TRANSCRIPTIONAL REGULATOR RV0890C-RELATED"/>
    <property type="match status" value="1"/>
</dbReference>
<dbReference type="InterPro" id="IPR019734">
    <property type="entry name" value="TPR_rpt"/>
</dbReference>
<dbReference type="GO" id="GO:0000160">
    <property type="term" value="P:phosphorelay signal transduction system"/>
    <property type="evidence" value="ECO:0007669"/>
    <property type="project" value="InterPro"/>
</dbReference>
<dbReference type="GO" id="GO:0006355">
    <property type="term" value="P:regulation of DNA-templated transcription"/>
    <property type="evidence" value="ECO:0007669"/>
    <property type="project" value="InterPro"/>
</dbReference>
<proteinExistence type="predicted"/>
<dbReference type="InterPro" id="IPR011990">
    <property type="entry name" value="TPR-like_helical_dom_sf"/>
</dbReference>
<dbReference type="PANTHER" id="PTHR47691">
    <property type="entry name" value="REGULATOR-RELATED"/>
    <property type="match status" value="1"/>
</dbReference>
<dbReference type="Proteomes" id="UP000315439">
    <property type="component" value="Unassembled WGS sequence"/>
</dbReference>
<dbReference type="InterPro" id="IPR001867">
    <property type="entry name" value="OmpR/PhoB-type_DNA-bd"/>
</dbReference>
<dbReference type="SUPFAM" id="SSF48452">
    <property type="entry name" value="TPR-like"/>
    <property type="match status" value="1"/>
</dbReference>
<dbReference type="SUPFAM" id="SSF46894">
    <property type="entry name" value="C-terminal effector domain of the bipartite response regulators"/>
    <property type="match status" value="1"/>
</dbReference>
<comment type="caution">
    <text evidence="6">The sequence shown here is derived from an EMBL/GenBank/DDBJ whole genome shotgun (WGS) entry which is preliminary data.</text>
</comment>
<keyword evidence="4" id="KW-1133">Transmembrane helix</keyword>
<keyword evidence="4" id="KW-0472">Membrane</keyword>
<evidence type="ECO:0000256" key="4">
    <source>
        <dbReference type="SAM" id="Phobius"/>
    </source>
</evidence>
<dbReference type="Pfam" id="PF00486">
    <property type="entry name" value="Trans_reg_C"/>
    <property type="match status" value="1"/>
</dbReference>
<dbReference type="Pfam" id="PF13424">
    <property type="entry name" value="TPR_12"/>
    <property type="match status" value="1"/>
</dbReference>
<sequence length="504" mass="57717">MSRYYRIDELFFYPQKNEVHRKNEIFKVRPKTADLLAVLLKANGEIVSKHDLLQQVWSDAIVEEHVVFQSITELRKIFDDSSIIKTHPRKGYSVTANIKECFTAAPDLNPGPKTFIEKTKNLTWLKYLVAMTAFLFAAVFYRSLIDIEPLDSFGSIIVLPVKNHIEDADHSWLKYGGMDLLIKRLKPQMKLSVLQTEDVLEIIKRAQVDTDSLDTNGISRIFEVSGAELIIEQSLSGSTRDYQLVYSLHRKAETRRGALFSENVESLFVDLDDRILSFTGIQKKSQSNNYQNDFANELVAKAMDQLQLKNFSKAATLLKAVLVTEPNNWTAYKLLSQVLNHTGEFEEAEQVSSEGMRRIAKNPNELELVRIMFWNALSITQQNKYEQALIVLEEAKRKAKAVNDFLYIANISRVSGKIYLAQQRYDMAENEFNEALSSHSAIQCPFGRSNTLIDLGELAFHSKEFVKAKSFFREALELAEERHLGDTIKLAEHWLVEVKNQSSF</sequence>